<name>A0A7S1A9W3_NOCSC</name>
<accession>A0A7S1A9W3</accession>
<proteinExistence type="predicted"/>
<dbReference type="EMBL" id="HBFQ01030717">
    <property type="protein sequence ID" value="CAD8847276.1"/>
    <property type="molecule type" value="Transcribed_RNA"/>
</dbReference>
<gene>
    <name evidence="1" type="ORF">NSCI0253_LOCUS21626</name>
</gene>
<reference evidence="1" key="1">
    <citation type="submission" date="2021-01" db="EMBL/GenBank/DDBJ databases">
        <authorList>
            <person name="Corre E."/>
            <person name="Pelletier E."/>
            <person name="Niang G."/>
            <person name="Scheremetjew M."/>
            <person name="Finn R."/>
            <person name="Kale V."/>
            <person name="Holt S."/>
            <person name="Cochrane G."/>
            <person name="Meng A."/>
            <person name="Brown T."/>
            <person name="Cohen L."/>
        </authorList>
    </citation>
    <scope>NUCLEOTIDE SEQUENCE</scope>
</reference>
<evidence type="ECO:0000313" key="1">
    <source>
        <dbReference type="EMBL" id="CAD8847276.1"/>
    </source>
</evidence>
<protein>
    <submittedName>
        <fullName evidence="1">Uncharacterized protein</fullName>
    </submittedName>
</protein>
<dbReference type="AlphaFoldDB" id="A0A7S1A9W3"/>
<sequence>MGPGEIDFYYDLPNSRMVMNQHFPFAMMDWFWALGDDASSYTLNLTMNYSHCIPNRQSWNHTRTVYGFGWLEQATWIENTTVMGKHCASYAANSTNRFSWAACIDDYGVPLQFSMEADPREVGASMSGYLSFSLTLARSLGPAEEEAFEPSYACSHWPLPLCEYQGLRNFKVYRDTSVVTDTPAGQNVGDLRGQTMTACMYSSPYIAEYEVVVNSSYGQYALCNYISNDDRGNVCVGGGDAVGRAPWLHICHGKELCGQCTNNSDSGSWFSFPVEGQCKSGAHVGTDGCTWQGRLTKIVDYHCALGFYLKVQCATSLVFGQDALAAKFAANMAECPDMRPSENVVV</sequence>
<organism evidence="1">
    <name type="scientific">Noctiluca scintillans</name>
    <name type="common">Sea sparkle</name>
    <name type="synonym">Red tide dinoflagellate</name>
    <dbReference type="NCBI Taxonomy" id="2966"/>
    <lineage>
        <taxon>Eukaryota</taxon>
        <taxon>Sar</taxon>
        <taxon>Alveolata</taxon>
        <taxon>Dinophyceae</taxon>
        <taxon>Noctilucales</taxon>
        <taxon>Noctilucaceae</taxon>
        <taxon>Noctiluca</taxon>
    </lineage>
</organism>